<reference evidence="1" key="1">
    <citation type="submission" date="2019-03" db="EMBL/GenBank/DDBJ databases">
        <title>Single cell metagenomics reveals metabolic interactions within the superorganism composed of flagellate Streblomastix strix and complex community of Bacteroidetes bacteria on its surface.</title>
        <authorList>
            <person name="Treitli S.C."/>
            <person name="Kolisko M."/>
            <person name="Husnik F."/>
            <person name="Keeling P."/>
            <person name="Hampl V."/>
        </authorList>
    </citation>
    <scope>NUCLEOTIDE SEQUENCE</scope>
    <source>
        <strain evidence="1">STM</strain>
    </source>
</reference>
<feature type="non-terminal residue" evidence="1">
    <location>
        <position position="1"/>
    </location>
</feature>
<dbReference type="EMBL" id="SNRY01007159">
    <property type="protein sequence ID" value="KAA6310983.1"/>
    <property type="molecule type" value="Genomic_DNA"/>
</dbReference>
<evidence type="ECO:0000313" key="1">
    <source>
        <dbReference type="EMBL" id="KAA6310983.1"/>
    </source>
</evidence>
<accession>A0A5J4PRW2</accession>
<comment type="caution">
    <text evidence="1">The sequence shown here is derived from an EMBL/GenBank/DDBJ whole genome shotgun (WGS) entry which is preliminary data.</text>
</comment>
<name>A0A5J4PRW2_9ZZZZ</name>
<organism evidence="1">
    <name type="scientific">termite gut metagenome</name>
    <dbReference type="NCBI Taxonomy" id="433724"/>
    <lineage>
        <taxon>unclassified sequences</taxon>
        <taxon>metagenomes</taxon>
        <taxon>organismal metagenomes</taxon>
    </lineage>
</organism>
<dbReference type="AlphaFoldDB" id="A0A5J4PRW2"/>
<protein>
    <submittedName>
        <fullName evidence="1">Uncharacterized protein</fullName>
    </submittedName>
</protein>
<sequence length="33" mass="3646">DWEIDTIAGKENKGAILTVTERITGCLLDEEVI</sequence>
<gene>
    <name evidence="1" type="ORF">EZS27_037809</name>
</gene>
<proteinExistence type="predicted"/>